<dbReference type="EMBL" id="CALNXJ010000228">
    <property type="protein sequence ID" value="CAH3170020.1"/>
    <property type="molecule type" value="Genomic_DNA"/>
</dbReference>
<protein>
    <submittedName>
        <fullName evidence="1">Uncharacterized protein</fullName>
    </submittedName>
</protein>
<comment type="caution">
    <text evidence="1">The sequence shown here is derived from an EMBL/GenBank/DDBJ whole genome shotgun (WGS) entry which is preliminary data.</text>
</comment>
<name>A0AAU9Y819_9CNID</name>
<dbReference type="Proteomes" id="UP001159428">
    <property type="component" value="Unassembled WGS sequence"/>
</dbReference>
<accession>A0AAU9Y819</accession>
<reference evidence="1 2" key="1">
    <citation type="submission" date="2022-05" db="EMBL/GenBank/DDBJ databases">
        <authorList>
            <consortium name="Genoscope - CEA"/>
            <person name="William W."/>
        </authorList>
    </citation>
    <scope>NUCLEOTIDE SEQUENCE [LARGE SCALE GENOMIC DNA]</scope>
</reference>
<sequence>MHSLLEFDYSQLSYFHSSIYLGLNDRLKTTVLSSKANGTFIVYNRAFCGWNQFANDKLNGKAFLASSFHVVLYLQHLLEETH</sequence>
<keyword evidence="2" id="KW-1185">Reference proteome</keyword>
<proteinExistence type="predicted"/>
<organism evidence="1 2">
    <name type="scientific">Pocillopora meandrina</name>
    <dbReference type="NCBI Taxonomy" id="46732"/>
    <lineage>
        <taxon>Eukaryota</taxon>
        <taxon>Metazoa</taxon>
        <taxon>Cnidaria</taxon>
        <taxon>Anthozoa</taxon>
        <taxon>Hexacorallia</taxon>
        <taxon>Scleractinia</taxon>
        <taxon>Astrocoeniina</taxon>
        <taxon>Pocilloporidae</taxon>
        <taxon>Pocillopora</taxon>
    </lineage>
</organism>
<evidence type="ECO:0000313" key="2">
    <source>
        <dbReference type="Proteomes" id="UP001159428"/>
    </source>
</evidence>
<evidence type="ECO:0000313" key="1">
    <source>
        <dbReference type="EMBL" id="CAH3170020.1"/>
    </source>
</evidence>
<dbReference type="AlphaFoldDB" id="A0AAU9Y819"/>
<gene>
    <name evidence="1" type="ORF">PMEA_00013011</name>
</gene>